<dbReference type="Proteomes" id="UP000001887">
    <property type="component" value="Chromosome"/>
</dbReference>
<dbReference type="AlphaFoldDB" id="D2QZW8"/>
<evidence type="ECO:0000313" key="2">
    <source>
        <dbReference type="Proteomes" id="UP000001887"/>
    </source>
</evidence>
<gene>
    <name evidence="1" type="ordered locus">Psta_3675</name>
</gene>
<sequence length="63" mass="7574">MPIAPRLRVRQARNERRERLDYWHLTRPAVGGFAALSRIFQNFDEKPSFLSEKTWLTPSKKRF</sequence>
<dbReference type="HOGENOM" id="CLU_2882006_0_0_0"/>
<organism evidence="1 2">
    <name type="scientific">Pirellula staleyi (strain ATCC 27377 / DSM 6068 / ICPB 4128)</name>
    <name type="common">Pirella staleyi</name>
    <dbReference type="NCBI Taxonomy" id="530564"/>
    <lineage>
        <taxon>Bacteria</taxon>
        <taxon>Pseudomonadati</taxon>
        <taxon>Planctomycetota</taxon>
        <taxon>Planctomycetia</taxon>
        <taxon>Pirellulales</taxon>
        <taxon>Pirellulaceae</taxon>
        <taxon>Pirellula</taxon>
    </lineage>
</organism>
<accession>D2QZW8</accession>
<name>D2QZW8_PIRSD</name>
<keyword evidence="2" id="KW-1185">Reference proteome</keyword>
<dbReference type="EMBL" id="CP001848">
    <property type="protein sequence ID" value="ADB18333.1"/>
    <property type="molecule type" value="Genomic_DNA"/>
</dbReference>
<protein>
    <submittedName>
        <fullName evidence="1">Uncharacterized protein</fullName>
    </submittedName>
</protein>
<dbReference type="KEGG" id="psl:Psta_3675"/>
<evidence type="ECO:0000313" key="1">
    <source>
        <dbReference type="EMBL" id="ADB18333.1"/>
    </source>
</evidence>
<proteinExistence type="predicted"/>
<reference evidence="1 2" key="1">
    <citation type="journal article" date="2009" name="Stand. Genomic Sci.">
        <title>Complete genome sequence of Pirellula staleyi type strain (ATCC 27377).</title>
        <authorList>
            <person name="Clum A."/>
            <person name="Tindall B.J."/>
            <person name="Sikorski J."/>
            <person name="Ivanova N."/>
            <person name="Mavrommatis K."/>
            <person name="Lucas S."/>
            <person name="Glavina del Rio T."/>
            <person name="Nolan M."/>
            <person name="Chen F."/>
            <person name="Tice H."/>
            <person name="Pitluck S."/>
            <person name="Cheng J.F."/>
            <person name="Chertkov O."/>
            <person name="Brettin T."/>
            <person name="Han C."/>
            <person name="Detter J.C."/>
            <person name="Kuske C."/>
            <person name="Bruce D."/>
            <person name="Goodwin L."/>
            <person name="Ovchinikova G."/>
            <person name="Pati A."/>
            <person name="Mikhailova N."/>
            <person name="Chen A."/>
            <person name="Palaniappan K."/>
            <person name="Land M."/>
            <person name="Hauser L."/>
            <person name="Chang Y.J."/>
            <person name="Jeffries C.D."/>
            <person name="Chain P."/>
            <person name="Rohde M."/>
            <person name="Goker M."/>
            <person name="Bristow J."/>
            <person name="Eisen J.A."/>
            <person name="Markowitz V."/>
            <person name="Hugenholtz P."/>
            <person name="Kyrpides N.C."/>
            <person name="Klenk H.P."/>
            <person name="Lapidus A."/>
        </authorList>
    </citation>
    <scope>NUCLEOTIDE SEQUENCE [LARGE SCALE GENOMIC DNA]</scope>
    <source>
        <strain evidence="2">ATCC 27377 / DSM 6068 / ICPB 4128</strain>
    </source>
</reference>